<dbReference type="InterPro" id="IPR036397">
    <property type="entry name" value="RNaseH_sf"/>
</dbReference>
<dbReference type="EMBL" id="CP133623">
    <property type="protein sequence ID" value="WMV58629.1"/>
    <property type="molecule type" value="Genomic_DNA"/>
</dbReference>
<sequence length="90" mass="10233">MNVHHTNSSSKLDDALWAYRTIFKSPIGISPSKLVFGKACHLPVDLDHKALWALKKINLNCDVTSRGRIHQLLDLDEFHLKAYESSALYK</sequence>
<dbReference type="Gene3D" id="3.30.420.10">
    <property type="entry name" value="Ribonuclease H-like superfamily/Ribonuclease H"/>
    <property type="match status" value="1"/>
</dbReference>
<gene>
    <name evidence="1" type="ORF">MTR67_052014</name>
</gene>
<proteinExistence type="predicted"/>
<organism evidence="1 2">
    <name type="scientific">Solanum verrucosum</name>
    <dbReference type="NCBI Taxonomy" id="315347"/>
    <lineage>
        <taxon>Eukaryota</taxon>
        <taxon>Viridiplantae</taxon>
        <taxon>Streptophyta</taxon>
        <taxon>Embryophyta</taxon>
        <taxon>Tracheophyta</taxon>
        <taxon>Spermatophyta</taxon>
        <taxon>Magnoliopsida</taxon>
        <taxon>eudicotyledons</taxon>
        <taxon>Gunneridae</taxon>
        <taxon>Pentapetalae</taxon>
        <taxon>asterids</taxon>
        <taxon>lamiids</taxon>
        <taxon>Solanales</taxon>
        <taxon>Solanaceae</taxon>
        <taxon>Solanoideae</taxon>
        <taxon>Solaneae</taxon>
        <taxon>Solanum</taxon>
    </lineage>
</organism>
<keyword evidence="2" id="KW-1185">Reference proteome</keyword>
<evidence type="ECO:0000313" key="1">
    <source>
        <dbReference type="EMBL" id="WMV58629.1"/>
    </source>
</evidence>
<accession>A0AAF0V796</accession>
<dbReference type="GO" id="GO:0003676">
    <property type="term" value="F:nucleic acid binding"/>
    <property type="evidence" value="ECO:0007669"/>
    <property type="project" value="InterPro"/>
</dbReference>
<dbReference type="AlphaFoldDB" id="A0AAF0V796"/>
<protein>
    <submittedName>
        <fullName evidence="1">Uncharacterized protein</fullName>
    </submittedName>
</protein>
<dbReference type="Proteomes" id="UP001234989">
    <property type="component" value="Chromosome 12"/>
</dbReference>
<evidence type="ECO:0000313" key="2">
    <source>
        <dbReference type="Proteomes" id="UP001234989"/>
    </source>
</evidence>
<name>A0AAF0V796_SOLVR</name>
<reference evidence="1" key="1">
    <citation type="submission" date="2023-08" db="EMBL/GenBank/DDBJ databases">
        <title>A de novo genome assembly of Solanum verrucosum Schlechtendal, a Mexican diploid species geographically isolated from the other diploid A-genome species in potato relatives.</title>
        <authorList>
            <person name="Hosaka K."/>
        </authorList>
    </citation>
    <scope>NUCLEOTIDE SEQUENCE</scope>
    <source>
        <tissue evidence="1">Young leaves</tissue>
    </source>
</reference>